<proteinExistence type="predicted"/>
<protein>
    <submittedName>
        <fullName evidence="1">Uncharacterized protein</fullName>
    </submittedName>
</protein>
<dbReference type="Proteomes" id="UP000614216">
    <property type="component" value="Unassembled WGS sequence"/>
</dbReference>
<gene>
    <name evidence="1" type="ORF">JMN32_06815</name>
</gene>
<organism evidence="1 2">
    <name type="scientific">Fulvivirga marina</name>
    <dbReference type="NCBI Taxonomy" id="2494733"/>
    <lineage>
        <taxon>Bacteria</taxon>
        <taxon>Pseudomonadati</taxon>
        <taxon>Bacteroidota</taxon>
        <taxon>Cytophagia</taxon>
        <taxon>Cytophagales</taxon>
        <taxon>Fulvivirgaceae</taxon>
        <taxon>Fulvivirga</taxon>
    </lineage>
</organism>
<evidence type="ECO:0000313" key="1">
    <source>
        <dbReference type="EMBL" id="MBL6446013.1"/>
    </source>
</evidence>
<keyword evidence="2" id="KW-1185">Reference proteome</keyword>
<dbReference type="AlphaFoldDB" id="A0A937KD96"/>
<name>A0A937KD96_9BACT</name>
<reference evidence="1" key="1">
    <citation type="submission" date="2021-01" db="EMBL/GenBank/DDBJ databases">
        <title>Fulvivirga kasyanovii gen. nov., sp nov., a novel member of the phylum Bacteroidetes isolated from seawater in a mussel farm.</title>
        <authorList>
            <person name="Zhao L.-H."/>
            <person name="Wang Z.-J."/>
        </authorList>
    </citation>
    <scope>NUCLEOTIDE SEQUENCE</scope>
    <source>
        <strain evidence="1">29W222</strain>
    </source>
</reference>
<dbReference type="EMBL" id="JAEUGD010000021">
    <property type="protein sequence ID" value="MBL6446013.1"/>
    <property type="molecule type" value="Genomic_DNA"/>
</dbReference>
<dbReference type="RefSeq" id="WP_202855561.1">
    <property type="nucleotide sequence ID" value="NZ_JAEUGD010000021.1"/>
</dbReference>
<evidence type="ECO:0000313" key="2">
    <source>
        <dbReference type="Proteomes" id="UP000614216"/>
    </source>
</evidence>
<comment type="caution">
    <text evidence="1">The sequence shown here is derived from an EMBL/GenBank/DDBJ whole genome shotgun (WGS) entry which is preliminary data.</text>
</comment>
<accession>A0A937KD96</accession>
<sequence>MTDSIIRRALNLDGSNMREKGLYFDMSEVSHIEFKFQRSTDIEKLEEELGRQADSEEIEQAKRNAYTVDYVFCDRCEKIFTEIETAFIEKILPLLRGSSSSEKEKFISAEVKTTTVILVHSALA</sequence>